<dbReference type="AlphaFoldDB" id="A0A9P6ERN5"/>
<accession>A0A9P6ERN5</accession>
<name>A0A9P6ERN5_9AGAR</name>
<organism evidence="3 4">
    <name type="scientific">Crepidotus variabilis</name>
    <dbReference type="NCBI Taxonomy" id="179855"/>
    <lineage>
        <taxon>Eukaryota</taxon>
        <taxon>Fungi</taxon>
        <taxon>Dikarya</taxon>
        <taxon>Basidiomycota</taxon>
        <taxon>Agaricomycotina</taxon>
        <taxon>Agaricomycetes</taxon>
        <taxon>Agaricomycetidae</taxon>
        <taxon>Agaricales</taxon>
        <taxon>Agaricineae</taxon>
        <taxon>Crepidotaceae</taxon>
        <taxon>Crepidotus</taxon>
    </lineage>
</organism>
<gene>
    <name evidence="3" type="ORF">CPB83DRAFT_831642</name>
</gene>
<feature type="chain" id="PRO_5040277172" description="DUF8021 domain-containing protein" evidence="1">
    <location>
        <begin position="21"/>
        <end position="265"/>
    </location>
</feature>
<comment type="caution">
    <text evidence="3">The sequence shown here is derived from an EMBL/GenBank/DDBJ whole genome shotgun (WGS) entry which is preliminary data.</text>
</comment>
<evidence type="ECO:0000256" key="1">
    <source>
        <dbReference type="SAM" id="SignalP"/>
    </source>
</evidence>
<keyword evidence="1" id="KW-0732">Signal</keyword>
<evidence type="ECO:0000259" key="2">
    <source>
        <dbReference type="Pfam" id="PF26061"/>
    </source>
</evidence>
<protein>
    <recommendedName>
        <fullName evidence="2">DUF8021 domain-containing protein</fullName>
    </recommendedName>
</protein>
<sequence length="265" mass="28502">MLRTILVTTVCATLAAPSLAACTLSQLQDITASYVTAQSSGKLPALASGAAYTENFQAADISTGVLTKPLVISHNRSLHDTVACATFTELIAPNNSPPYVLGSQIRLTDDGTKIKSIDSIITTNGDWLFNATGTLYWSQQEDLKAGWEVIPEEKRDTREVIQAAADAYFDLFDDHSVVVPWGTPCDRLEGGLYTGTGSETDSCNLGVPDGISIVNRRYVVDETVGSVDVFVNFGGASGNPDSHNFRIVDGKIRYVHTMTFGQIED</sequence>
<reference evidence="3" key="1">
    <citation type="submission" date="2020-11" db="EMBL/GenBank/DDBJ databases">
        <authorList>
            <consortium name="DOE Joint Genome Institute"/>
            <person name="Ahrendt S."/>
            <person name="Riley R."/>
            <person name="Andreopoulos W."/>
            <person name="Labutti K."/>
            <person name="Pangilinan J."/>
            <person name="Ruiz-Duenas F.J."/>
            <person name="Barrasa J.M."/>
            <person name="Sanchez-Garcia M."/>
            <person name="Camarero S."/>
            <person name="Miyauchi S."/>
            <person name="Serrano A."/>
            <person name="Linde D."/>
            <person name="Babiker R."/>
            <person name="Drula E."/>
            <person name="Ayuso-Fernandez I."/>
            <person name="Pacheco R."/>
            <person name="Padilla G."/>
            <person name="Ferreira P."/>
            <person name="Barriuso J."/>
            <person name="Kellner H."/>
            <person name="Castanera R."/>
            <person name="Alfaro M."/>
            <person name="Ramirez L."/>
            <person name="Pisabarro A.G."/>
            <person name="Kuo A."/>
            <person name="Tritt A."/>
            <person name="Lipzen A."/>
            <person name="He G."/>
            <person name="Yan M."/>
            <person name="Ng V."/>
            <person name="Cullen D."/>
            <person name="Martin F."/>
            <person name="Rosso M.-N."/>
            <person name="Henrissat B."/>
            <person name="Hibbett D."/>
            <person name="Martinez A.T."/>
            <person name="Grigoriev I.V."/>
        </authorList>
    </citation>
    <scope>NUCLEOTIDE SEQUENCE</scope>
    <source>
        <strain evidence="3">CBS 506.95</strain>
    </source>
</reference>
<dbReference type="Proteomes" id="UP000807306">
    <property type="component" value="Unassembled WGS sequence"/>
</dbReference>
<dbReference type="EMBL" id="MU157827">
    <property type="protein sequence ID" value="KAF9533804.1"/>
    <property type="molecule type" value="Genomic_DNA"/>
</dbReference>
<dbReference type="OrthoDB" id="3515051at2759"/>
<feature type="signal peptide" evidence="1">
    <location>
        <begin position="1"/>
        <end position="20"/>
    </location>
</feature>
<evidence type="ECO:0000313" key="4">
    <source>
        <dbReference type="Proteomes" id="UP000807306"/>
    </source>
</evidence>
<dbReference type="PROSITE" id="PS51257">
    <property type="entry name" value="PROKAR_LIPOPROTEIN"/>
    <property type="match status" value="1"/>
</dbReference>
<feature type="domain" description="DUF8021" evidence="2">
    <location>
        <begin position="154"/>
        <end position="259"/>
    </location>
</feature>
<keyword evidence="4" id="KW-1185">Reference proteome</keyword>
<dbReference type="Pfam" id="PF26061">
    <property type="entry name" value="DUF8021"/>
    <property type="match status" value="1"/>
</dbReference>
<evidence type="ECO:0000313" key="3">
    <source>
        <dbReference type="EMBL" id="KAF9533804.1"/>
    </source>
</evidence>
<dbReference type="InterPro" id="IPR058334">
    <property type="entry name" value="DUF8021"/>
</dbReference>
<proteinExistence type="predicted"/>